<organism evidence="12 13">
    <name type="scientific">Brachybacterium phenoliresistens</name>
    <dbReference type="NCBI Taxonomy" id="396014"/>
    <lineage>
        <taxon>Bacteria</taxon>
        <taxon>Bacillati</taxon>
        <taxon>Actinomycetota</taxon>
        <taxon>Actinomycetes</taxon>
        <taxon>Micrococcales</taxon>
        <taxon>Dermabacteraceae</taxon>
        <taxon>Brachybacterium</taxon>
    </lineage>
</organism>
<evidence type="ECO:0000259" key="10">
    <source>
        <dbReference type="Pfam" id="PF08532"/>
    </source>
</evidence>
<feature type="domain" description="Beta-galactosidase C-terminal" evidence="11">
    <location>
        <begin position="623"/>
        <end position="676"/>
    </location>
</feature>
<feature type="binding site" evidence="8">
    <location>
        <position position="126"/>
    </location>
    <ligand>
        <name>substrate</name>
    </ligand>
</feature>
<feature type="active site" description="Proton donor" evidence="7">
    <location>
        <position position="165"/>
    </location>
</feature>
<evidence type="ECO:0000256" key="8">
    <source>
        <dbReference type="PIRSR" id="PIRSR001084-2"/>
    </source>
</evidence>
<proteinExistence type="inferred from homology"/>
<evidence type="ECO:0000259" key="9">
    <source>
        <dbReference type="Pfam" id="PF02449"/>
    </source>
</evidence>
<dbReference type="SUPFAM" id="SSF52317">
    <property type="entry name" value="Class I glutamine amidotransferase-like"/>
    <property type="match status" value="1"/>
</dbReference>
<dbReference type="OrthoDB" id="9800974at2"/>
<evidence type="ECO:0000313" key="12">
    <source>
        <dbReference type="EMBL" id="EWS80097.1"/>
    </source>
</evidence>
<name>Z9JQT5_9MICO</name>
<evidence type="ECO:0000256" key="3">
    <source>
        <dbReference type="ARBA" id="ARBA00012756"/>
    </source>
</evidence>
<dbReference type="InterPro" id="IPR003476">
    <property type="entry name" value="Glyco_hydro_42"/>
</dbReference>
<feature type="domain" description="Glycoside hydrolase family 42 N-terminal" evidence="9">
    <location>
        <begin position="29"/>
        <end position="395"/>
    </location>
</feature>
<feature type="domain" description="Beta-galactosidase trimerisation" evidence="10">
    <location>
        <begin position="411"/>
        <end position="612"/>
    </location>
</feature>
<keyword evidence="13" id="KW-1185">Reference proteome</keyword>
<dbReference type="PANTHER" id="PTHR36447:SF1">
    <property type="entry name" value="BETA-GALACTOSIDASE GANA"/>
    <property type="match status" value="1"/>
</dbReference>
<dbReference type="InterPro" id="IPR013739">
    <property type="entry name" value="Beta_galactosidase_C"/>
</dbReference>
<dbReference type="Pfam" id="PF08532">
    <property type="entry name" value="Glyco_hydro_42M"/>
    <property type="match status" value="1"/>
</dbReference>
<dbReference type="Gene3D" id="3.40.50.880">
    <property type="match status" value="1"/>
</dbReference>
<dbReference type="PATRIC" id="fig|396014.3.peg.3080"/>
<protein>
    <recommendedName>
        <fullName evidence="3 6">Beta-galactosidase</fullName>
        <shortName evidence="6">Beta-gal</shortName>
        <ecNumber evidence="3 6">3.2.1.23</ecNumber>
    </recommendedName>
</protein>
<sequence length="690" mass="74361">MSAAQGSGPEVGRRAREPYVPPAFLFGGDWSPEQWDPATWQEDVALMRRARVNTVTLGVFSWASLEPAEGRYETAWLDAVIDLLTDAGIGFFLATPTASPPPWFSRAHPDALPVRPDGVRLTHGSRDTYAVSAPAYRAASRAIARMLGERYGEHPGLRGWHLHNEYGTLDHGPHAARAFRSWLQERYGSLEALNAAWWTAFWSQGYSSFEEIEPPRATQYLHNPAQLIDFRRFSSDEMLAALVEQREEIRRAGSTAPVTTNFMLPTWNHLEQWSWAGEQDVVSLDHYLDTTGPDAEAHVAYGSDLARSWSGGPWVLMEQNPTGIRVGDRTYAKPASRMIRNSLGYIARGSQASLFFQWRASAGGSEQWHGALVPHAGGETRAFAAVEHLGGILERIAPALAPPASGPMVPAQVGIVWHADGWWALETPHLPSDAMTYSAQLRGTHRSFWRAGIATDFLAPGADARGYRLLVVPTLAPMTPQQAAWLEDYVRGGGTLLVGPMTGISDENLRVVPGGHPGMLRDLLGVRGEEVLPLEPGQMLTLSDGTAVQEWTELLTATDAEVLATYTHPELDGSPAITAARRGDGRAVYVSADLVQESRDALLAGLAAELGIAPTLPGAAGAGLEAVRRRGAEADHLFLLHHGSAPVRVQAEGTDLVSGETAASGLVIAPGEVAVVSVAPGAPARLLPDA</sequence>
<dbReference type="SUPFAM" id="SSF51445">
    <property type="entry name" value="(Trans)glycosidases"/>
    <property type="match status" value="1"/>
</dbReference>
<dbReference type="PIRSF" id="PIRSF001084">
    <property type="entry name" value="B-galactosidase"/>
    <property type="match status" value="1"/>
</dbReference>
<dbReference type="GO" id="GO:0006012">
    <property type="term" value="P:galactose metabolic process"/>
    <property type="evidence" value="ECO:0007669"/>
    <property type="project" value="InterPro"/>
</dbReference>
<dbReference type="AlphaFoldDB" id="Z9JQT5"/>
<feature type="binding site" evidence="8">
    <location>
        <position position="164"/>
    </location>
    <ligand>
        <name>substrate</name>
    </ligand>
</feature>
<feature type="active site" description="Nucleophile" evidence="7">
    <location>
        <position position="318"/>
    </location>
</feature>
<keyword evidence="5 6" id="KW-0326">Glycosidase</keyword>
<accession>Z9JQT5</accession>
<evidence type="ECO:0000256" key="4">
    <source>
        <dbReference type="ARBA" id="ARBA00022801"/>
    </source>
</evidence>
<dbReference type="Proteomes" id="UP000023067">
    <property type="component" value="Unassembled WGS sequence"/>
</dbReference>
<dbReference type="GO" id="GO:0004565">
    <property type="term" value="F:beta-galactosidase activity"/>
    <property type="evidence" value="ECO:0007669"/>
    <property type="project" value="UniProtKB-EC"/>
</dbReference>
<dbReference type="InterPro" id="IPR017853">
    <property type="entry name" value="GH"/>
</dbReference>
<dbReference type="PANTHER" id="PTHR36447">
    <property type="entry name" value="BETA-GALACTOSIDASE GANA"/>
    <property type="match status" value="1"/>
</dbReference>
<keyword evidence="4 6" id="KW-0378">Hydrolase</keyword>
<evidence type="ECO:0000256" key="5">
    <source>
        <dbReference type="ARBA" id="ARBA00023295"/>
    </source>
</evidence>
<evidence type="ECO:0000313" key="13">
    <source>
        <dbReference type="Proteomes" id="UP000023067"/>
    </source>
</evidence>
<evidence type="ECO:0000256" key="1">
    <source>
        <dbReference type="ARBA" id="ARBA00001412"/>
    </source>
</evidence>
<dbReference type="InterPro" id="IPR029062">
    <property type="entry name" value="Class_I_gatase-like"/>
</dbReference>
<dbReference type="Pfam" id="PF02449">
    <property type="entry name" value="Glyco_hydro_42"/>
    <property type="match status" value="1"/>
</dbReference>
<dbReference type="GO" id="GO:0009341">
    <property type="term" value="C:beta-galactosidase complex"/>
    <property type="evidence" value="ECO:0007669"/>
    <property type="project" value="InterPro"/>
</dbReference>
<dbReference type="InterPro" id="IPR013780">
    <property type="entry name" value="Glyco_hydro_b"/>
</dbReference>
<dbReference type="EC" id="3.2.1.23" evidence="3 6"/>
<reference evidence="12 13" key="1">
    <citation type="submission" date="2014-02" db="EMBL/GenBank/DDBJ databases">
        <title>Genome sequence of Brachybacterium phenoliresistens strain W13A50.</title>
        <authorList>
            <person name="Wang X."/>
        </authorList>
    </citation>
    <scope>NUCLEOTIDE SEQUENCE [LARGE SCALE GENOMIC DNA]</scope>
    <source>
        <strain evidence="12 13">W13A50</strain>
    </source>
</reference>
<evidence type="ECO:0000256" key="2">
    <source>
        <dbReference type="ARBA" id="ARBA00005940"/>
    </source>
</evidence>
<comment type="similarity">
    <text evidence="2 6">Belongs to the glycosyl hydrolase 42 family.</text>
</comment>
<dbReference type="Gene3D" id="3.20.20.80">
    <property type="entry name" value="Glycosidases"/>
    <property type="match status" value="1"/>
</dbReference>
<dbReference type="InterPro" id="IPR013738">
    <property type="entry name" value="Beta_galactosidase_Trimer"/>
</dbReference>
<dbReference type="CDD" id="cd03143">
    <property type="entry name" value="A4_beta-galactosidase_middle_domain"/>
    <property type="match status" value="1"/>
</dbReference>
<dbReference type="RefSeq" id="WP_084148606.1">
    <property type="nucleotide sequence ID" value="NZ_BAAAOW010000005.1"/>
</dbReference>
<evidence type="ECO:0000256" key="6">
    <source>
        <dbReference type="PIRNR" id="PIRNR001084"/>
    </source>
</evidence>
<gene>
    <name evidence="12" type="ORF">BF93_05250</name>
</gene>
<dbReference type="InterPro" id="IPR013529">
    <property type="entry name" value="Glyco_hydro_42_N"/>
</dbReference>
<dbReference type="STRING" id="396014.BF93_05250"/>
<dbReference type="HOGENOM" id="CLU_012430_1_1_11"/>
<dbReference type="EMBL" id="JDYK01000019">
    <property type="protein sequence ID" value="EWS80097.1"/>
    <property type="molecule type" value="Genomic_DNA"/>
</dbReference>
<evidence type="ECO:0000256" key="7">
    <source>
        <dbReference type="PIRSR" id="PIRSR001084-1"/>
    </source>
</evidence>
<comment type="catalytic activity">
    <reaction evidence="1 6">
        <text>Hydrolysis of terminal non-reducing beta-D-galactose residues in beta-D-galactosides.</text>
        <dbReference type="EC" id="3.2.1.23"/>
    </reaction>
</comment>
<dbReference type="Pfam" id="PF08533">
    <property type="entry name" value="Glyco_hydro_42C"/>
    <property type="match status" value="1"/>
</dbReference>
<comment type="caution">
    <text evidence="12">The sequence shown here is derived from an EMBL/GenBank/DDBJ whole genome shotgun (WGS) entry which is preliminary data.</text>
</comment>
<evidence type="ECO:0000259" key="11">
    <source>
        <dbReference type="Pfam" id="PF08533"/>
    </source>
</evidence>
<dbReference type="eggNOG" id="COG1874">
    <property type="taxonomic scope" value="Bacteria"/>
</dbReference>
<dbReference type="Gene3D" id="2.60.40.1180">
    <property type="entry name" value="Golgi alpha-mannosidase II"/>
    <property type="match status" value="1"/>
</dbReference>